<feature type="compositionally biased region" description="Basic and acidic residues" evidence="1">
    <location>
        <begin position="113"/>
        <end position="127"/>
    </location>
</feature>
<reference evidence="2 3" key="1">
    <citation type="submission" date="2019-05" db="EMBL/GenBank/DDBJ databases">
        <title>Another draft genome of Portunus trituberculatus and its Hox gene families provides insights of decapod evolution.</title>
        <authorList>
            <person name="Jeong J.-H."/>
            <person name="Song I."/>
            <person name="Kim S."/>
            <person name="Choi T."/>
            <person name="Kim D."/>
            <person name="Ryu S."/>
            <person name="Kim W."/>
        </authorList>
    </citation>
    <scope>NUCLEOTIDE SEQUENCE [LARGE SCALE GENOMIC DNA]</scope>
    <source>
        <tissue evidence="2">Muscle</tissue>
    </source>
</reference>
<sequence>MARTVGDKVLHKPHRRQAAALSLPTQGKDPPRPSACYIKPIIQVSLAFYTLYGPFVGVKGRGLGTARGKSRAGGTDDNEGAECVGQSFLEPRGIGTVLSVCGVACRAAQRSRGRGEGGESRVEEKCH</sequence>
<feature type="region of interest" description="Disordered" evidence="1">
    <location>
        <begin position="1"/>
        <end position="34"/>
    </location>
</feature>
<dbReference type="AlphaFoldDB" id="A0A5B7JI12"/>
<evidence type="ECO:0000256" key="1">
    <source>
        <dbReference type="SAM" id="MobiDB-lite"/>
    </source>
</evidence>
<dbReference type="EMBL" id="VSRR010103434">
    <property type="protein sequence ID" value="MPC95762.1"/>
    <property type="molecule type" value="Genomic_DNA"/>
</dbReference>
<evidence type="ECO:0000313" key="2">
    <source>
        <dbReference type="EMBL" id="MPC95762.1"/>
    </source>
</evidence>
<proteinExistence type="predicted"/>
<protein>
    <submittedName>
        <fullName evidence="2">Uncharacterized protein</fullName>
    </submittedName>
</protein>
<feature type="compositionally biased region" description="Basic and acidic residues" evidence="1">
    <location>
        <begin position="1"/>
        <end position="10"/>
    </location>
</feature>
<organism evidence="2 3">
    <name type="scientific">Portunus trituberculatus</name>
    <name type="common">Swimming crab</name>
    <name type="synonym">Neptunus trituberculatus</name>
    <dbReference type="NCBI Taxonomy" id="210409"/>
    <lineage>
        <taxon>Eukaryota</taxon>
        <taxon>Metazoa</taxon>
        <taxon>Ecdysozoa</taxon>
        <taxon>Arthropoda</taxon>
        <taxon>Crustacea</taxon>
        <taxon>Multicrustacea</taxon>
        <taxon>Malacostraca</taxon>
        <taxon>Eumalacostraca</taxon>
        <taxon>Eucarida</taxon>
        <taxon>Decapoda</taxon>
        <taxon>Pleocyemata</taxon>
        <taxon>Brachyura</taxon>
        <taxon>Eubrachyura</taxon>
        <taxon>Portunoidea</taxon>
        <taxon>Portunidae</taxon>
        <taxon>Portuninae</taxon>
        <taxon>Portunus</taxon>
    </lineage>
</organism>
<comment type="caution">
    <text evidence="2">The sequence shown here is derived from an EMBL/GenBank/DDBJ whole genome shotgun (WGS) entry which is preliminary data.</text>
</comment>
<keyword evidence="3" id="KW-1185">Reference proteome</keyword>
<gene>
    <name evidence="2" type="ORF">E2C01_090988</name>
</gene>
<feature type="region of interest" description="Disordered" evidence="1">
    <location>
        <begin position="108"/>
        <end position="127"/>
    </location>
</feature>
<accession>A0A5B7JI12</accession>
<dbReference type="Proteomes" id="UP000324222">
    <property type="component" value="Unassembled WGS sequence"/>
</dbReference>
<evidence type="ECO:0000313" key="3">
    <source>
        <dbReference type="Proteomes" id="UP000324222"/>
    </source>
</evidence>
<name>A0A5B7JI12_PORTR</name>